<accession>A0A437KFA8</accession>
<evidence type="ECO:0000256" key="6">
    <source>
        <dbReference type="ARBA" id="ARBA00023134"/>
    </source>
</evidence>
<dbReference type="InterPro" id="IPR052915">
    <property type="entry name" value="RtcB-like"/>
</dbReference>
<evidence type="ECO:0000313" key="13">
    <source>
        <dbReference type="Proteomes" id="UP000288024"/>
    </source>
</evidence>
<evidence type="ECO:0000256" key="7">
    <source>
        <dbReference type="ARBA" id="ARBA00023211"/>
    </source>
</evidence>
<proteinExistence type="predicted"/>
<keyword evidence="5" id="KW-0692">RNA repair</keyword>
<name>A0A437KFA8_9BACI</name>
<dbReference type="SUPFAM" id="SSF103365">
    <property type="entry name" value="Hypothetical protein PH1602"/>
    <property type="match status" value="1"/>
</dbReference>
<keyword evidence="4 10" id="KW-0547">Nucleotide-binding</keyword>
<dbReference type="GO" id="GO:0005525">
    <property type="term" value="F:GTP binding"/>
    <property type="evidence" value="ECO:0007669"/>
    <property type="project" value="UniProtKB-KW"/>
</dbReference>
<feature type="binding site" evidence="10">
    <location>
        <position position="306"/>
    </location>
    <ligand>
        <name>GMP</name>
        <dbReference type="ChEBI" id="CHEBI:58115"/>
    </ligand>
</feature>
<feature type="binding site" evidence="10">
    <location>
        <begin position="299"/>
        <end position="302"/>
    </location>
    <ligand>
        <name>GMP</name>
        <dbReference type="ChEBI" id="CHEBI:58115"/>
    </ligand>
</feature>
<gene>
    <name evidence="12" type="ORF">EM808_00270</name>
</gene>
<sequence length="396" mass="44938">MLEIQGKYNYAKVYTDKVEETAMAQILELCDQEFTKGTKIRVMPDTHAGAGCTIGTTMTITDKIVPNLVGVDIGCGMEVAVIDKNKTEVNFDQLDEVIRKHIPSGFSTRESSQFHPYSKRVDFRNVVAPFNLKRAKSSVGTLGGGNHFVELNEMDDKIVLVIHSGSRNLGKQIAEHYQNLAYNELLSLHQERQGLIDELKAEGRESEIEETLKALKRPYVKKDLAYLQGKSFEHYMNDMKIAQHYALLNRKAMVEEITSRMRWNIAESFTTVHNYIDMEQMILRKGAISARKDEKVIIPMNMRDGSIIAIGKGNKDWNESAPHGAGRLMSRTKAKELVSLEQFKDVMKDVWTTSVNESTLDESPMAYKPMEDIVKHTDDTIEIVQVIKPLYNFKAN</sequence>
<dbReference type="GO" id="GO:0003909">
    <property type="term" value="F:DNA ligase activity"/>
    <property type="evidence" value="ECO:0007669"/>
    <property type="project" value="TreeGrafter"/>
</dbReference>
<comment type="caution">
    <text evidence="12">The sequence shown here is derived from an EMBL/GenBank/DDBJ whole genome shotgun (WGS) entry which is preliminary data.</text>
</comment>
<feature type="active site" description="GMP-histidine intermediate" evidence="9">
    <location>
        <position position="323"/>
    </location>
</feature>
<dbReference type="RefSeq" id="WP_127734319.1">
    <property type="nucleotide sequence ID" value="NZ_RZTZ01000001.1"/>
</dbReference>
<evidence type="ECO:0000256" key="3">
    <source>
        <dbReference type="ARBA" id="ARBA00022723"/>
    </source>
</evidence>
<comment type="catalytic activity">
    <reaction evidence="8">
        <text>a 3'-end 3'-phospho-ribonucleotide-RNA + a 5'-end dephospho-ribonucleoside-RNA + GTP = a ribonucleotidyl-ribonucleotide-RNA + GMP + diphosphate</text>
        <dbReference type="Rhea" id="RHEA:68076"/>
        <dbReference type="Rhea" id="RHEA-COMP:10463"/>
        <dbReference type="Rhea" id="RHEA-COMP:13936"/>
        <dbReference type="Rhea" id="RHEA-COMP:17355"/>
        <dbReference type="ChEBI" id="CHEBI:33019"/>
        <dbReference type="ChEBI" id="CHEBI:37565"/>
        <dbReference type="ChEBI" id="CHEBI:58115"/>
        <dbReference type="ChEBI" id="CHEBI:83062"/>
        <dbReference type="ChEBI" id="CHEBI:138284"/>
        <dbReference type="ChEBI" id="CHEBI:173118"/>
        <dbReference type="EC" id="6.5.1.8"/>
    </reaction>
</comment>
<evidence type="ECO:0000256" key="8">
    <source>
        <dbReference type="ARBA" id="ARBA00047746"/>
    </source>
</evidence>
<feature type="binding site" evidence="11">
    <location>
        <position position="72"/>
    </location>
    <ligand>
        <name>Mn(2+)</name>
        <dbReference type="ChEBI" id="CHEBI:29035"/>
        <label>1</label>
    </ligand>
</feature>
<dbReference type="GO" id="GO:0042245">
    <property type="term" value="P:RNA repair"/>
    <property type="evidence" value="ECO:0007669"/>
    <property type="project" value="UniProtKB-KW"/>
</dbReference>
<dbReference type="GO" id="GO:0006396">
    <property type="term" value="P:RNA processing"/>
    <property type="evidence" value="ECO:0007669"/>
    <property type="project" value="InterPro"/>
</dbReference>
<dbReference type="Pfam" id="PF01139">
    <property type="entry name" value="RtcB"/>
    <property type="match status" value="2"/>
</dbReference>
<protein>
    <recommendedName>
        <fullName evidence="1">3'-phosphate/5'-hydroxy nucleic acid ligase</fullName>
        <ecNumber evidence="1">6.5.1.8</ecNumber>
    </recommendedName>
</protein>
<dbReference type="Gene3D" id="3.90.1860.10">
    <property type="entry name" value="tRNA-splicing ligase RtcB"/>
    <property type="match status" value="1"/>
</dbReference>
<feature type="binding site" evidence="11">
    <location>
        <position position="163"/>
    </location>
    <ligand>
        <name>Mn(2+)</name>
        <dbReference type="ChEBI" id="CHEBI:29035"/>
        <label>2</label>
    </ligand>
</feature>
<dbReference type="EMBL" id="RZTZ01000001">
    <property type="protein sequence ID" value="RVT66964.1"/>
    <property type="molecule type" value="Genomic_DNA"/>
</dbReference>
<dbReference type="GO" id="GO:0170057">
    <property type="term" value="F:RNA ligase (GTP) activity"/>
    <property type="evidence" value="ECO:0007669"/>
    <property type="project" value="UniProtKB-EC"/>
</dbReference>
<dbReference type="InterPro" id="IPR001233">
    <property type="entry name" value="RtcB"/>
</dbReference>
<comment type="cofactor">
    <cofactor evidence="11">
        <name>Mn(2+)</name>
        <dbReference type="ChEBI" id="CHEBI:29035"/>
    </cofactor>
    <text evidence="11">Binds 2 manganese ions per subunit.</text>
</comment>
<dbReference type="EC" id="6.5.1.8" evidence="1"/>
<dbReference type="AlphaFoldDB" id="A0A437KFA8"/>
<evidence type="ECO:0000256" key="9">
    <source>
        <dbReference type="PIRSR" id="PIRSR601233-1"/>
    </source>
</evidence>
<feature type="binding site" evidence="10">
    <location>
        <begin position="146"/>
        <end position="150"/>
    </location>
    <ligand>
        <name>GMP</name>
        <dbReference type="ChEBI" id="CHEBI:58115"/>
    </ligand>
</feature>
<keyword evidence="13" id="KW-1185">Reference proteome</keyword>
<evidence type="ECO:0000256" key="5">
    <source>
        <dbReference type="ARBA" id="ARBA00022800"/>
    </source>
</evidence>
<keyword evidence="6 10" id="KW-0342">GTP-binding</keyword>
<keyword evidence="7 11" id="KW-0464">Manganese</keyword>
<evidence type="ECO:0000256" key="2">
    <source>
        <dbReference type="ARBA" id="ARBA00022598"/>
    </source>
</evidence>
<evidence type="ECO:0000256" key="4">
    <source>
        <dbReference type="ARBA" id="ARBA00022741"/>
    </source>
</evidence>
<evidence type="ECO:0000313" key="12">
    <source>
        <dbReference type="EMBL" id="RVT66964.1"/>
    </source>
</evidence>
<organism evidence="12 13">
    <name type="scientific">Niallia taxi</name>
    <dbReference type="NCBI Taxonomy" id="2499688"/>
    <lineage>
        <taxon>Bacteria</taxon>
        <taxon>Bacillati</taxon>
        <taxon>Bacillota</taxon>
        <taxon>Bacilli</taxon>
        <taxon>Bacillales</taxon>
        <taxon>Bacillaceae</taxon>
        <taxon>Niallia</taxon>
    </lineage>
</organism>
<dbReference type="Proteomes" id="UP000288024">
    <property type="component" value="Unassembled WGS sequence"/>
</dbReference>
<evidence type="ECO:0000256" key="10">
    <source>
        <dbReference type="PIRSR" id="PIRSR601233-2"/>
    </source>
</evidence>
<dbReference type="PANTHER" id="PTHR43749">
    <property type="entry name" value="RNA-SPLICING LIGASE RTCB"/>
    <property type="match status" value="1"/>
</dbReference>
<dbReference type="InterPro" id="IPR036025">
    <property type="entry name" value="RtcB-like_sf"/>
</dbReference>
<keyword evidence="3 11" id="KW-0479">Metal-binding</keyword>
<evidence type="ECO:0000256" key="11">
    <source>
        <dbReference type="PIRSR" id="PIRSR601233-3"/>
    </source>
</evidence>
<dbReference type="PANTHER" id="PTHR43749:SF2">
    <property type="entry name" value="RNA-SPLICING LIGASE RTCB"/>
    <property type="match status" value="1"/>
</dbReference>
<feature type="binding site" evidence="10">
    <location>
        <begin position="323"/>
        <end position="326"/>
    </location>
    <ligand>
        <name>GMP</name>
        <dbReference type="ChEBI" id="CHEBI:58115"/>
    </ligand>
</feature>
<feature type="binding site" evidence="11">
    <location>
        <position position="147"/>
    </location>
    <ligand>
        <name>Mn(2+)</name>
        <dbReference type="ChEBI" id="CHEBI:29035"/>
        <label>1</label>
    </ligand>
</feature>
<keyword evidence="2 12" id="KW-0436">Ligase</keyword>
<reference evidence="12 13" key="1">
    <citation type="submission" date="2019-01" db="EMBL/GenBank/DDBJ databases">
        <title>Bacillus sp. M5HDSG1-1, whole genome shotgun sequence.</title>
        <authorList>
            <person name="Tuo L."/>
        </authorList>
    </citation>
    <scope>NUCLEOTIDE SEQUENCE [LARGE SCALE GENOMIC DNA]</scope>
    <source>
        <strain evidence="12 13">M5HDSG1-1</strain>
    </source>
</reference>
<dbReference type="GO" id="GO:0006281">
    <property type="term" value="P:DNA repair"/>
    <property type="evidence" value="ECO:0007669"/>
    <property type="project" value="TreeGrafter"/>
</dbReference>
<dbReference type="GO" id="GO:0030145">
    <property type="term" value="F:manganese ion binding"/>
    <property type="evidence" value="ECO:0007669"/>
    <property type="project" value="TreeGrafter"/>
</dbReference>
<evidence type="ECO:0000256" key="1">
    <source>
        <dbReference type="ARBA" id="ARBA00012726"/>
    </source>
</evidence>